<evidence type="ECO:0000313" key="5">
    <source>
        <dbReference type="EMBL" id="GAA3366063.1"/>
    </source>
</evidence>
<accession>A0ABP6S239</accession>
<comment type="similarity">
    <text evidence="2">Belongs to the EspG family.</text>
</comment>
<dbReference type="InterPro" id="IPR025734">
    <property type="entry name" value="EspG"/>
</dbReference>
<reference evidence="6" key="1">
    <citation type="journal article" date="2019" name="Int. J. Syst. Evol. Microbiol.">
        <title>The Global Catalogue of Microorganisms (GCM) 10K type strain sequencing project: providing services to taxonomists for standard genome sequencing and annotation.</title>
        <authorList>
            <consortium name="The Broad Institute Genomics Platform"/>
            <consortium name="The Broad Institute Genome Sequencing Center for Infectious Disease"/>
            <person name="Wu L."/>
            <person name="Ma J."/>
        </authorList>
    </citation>
    <scope>NUCLEOTIDE SEQUENCE [LARGE SCALE GENOMIC DNA]</scope>
    <source>
        <strain evidence="6">JCM 9687</strain>
    </source>
</reference>
<keyword evidence="3" id="KW-0963">Cytoplasm</keyword>
<evidence type="ECO:0000313" key="6">
    <source>
        <dbReference type="Proteomes" id="UP001500483"/>
    </source>
</evidence>
<evidence type="ECO:0000256" key="4">
    <source>
        <dbReference type="ARBA" id="ARBA00023186"/>
    </source>
</evidence>
<comment type="caution">
    <text evidence="5">The sequence shown here is derived from an EMBL/GenBank/DDBJ whole genome shotgun (WGS) entry which is preliminary data.</text>
</comment>
<name>A0ABP6S239_9PSEU</name>
<organism evidence="5 6">
    <name type="scientific">Saccharopolyspora gregorii</name>
    <dbReference type="NCBI Taxonomy" id="33914"/>
    <lineage>
        <taxon>Bacteria</taxon>
        <taxon>Bacillati</taxon>
        <taxon>Actinomycetota</taxon>
        <taxon>Actinomycetes</taxon>
        <taxon>Pseudonocardiales</taxon>
        <taxon>Pseudonocardiaceae</taxon>
        <taxon>Saccharopolyspora</taxon>
    </lineage>
</organism>
<comment type="subcellular location">
    <subcellularLocation>
        <location evidence="1">Cytoplasm</location>
    </subcellularLocation>
</comment>
<gene>
    <name evidence="5" type="ORF">GCM10020366_68410</name>
</gene>
<dbReference type="Pfam" id="PF14011">
    <property type="entry name" value="ESX-1_EspG"/>
    <property type="match status" value="1"/>
</dbReference>
<keyword evidence="6" id="KW-1185">Reference proteome</keyword>
<keyword evidence="4" id="KW-0143">Chaperone</keyword>
<dbReference type="RefSeq" id="WP_344931300.1">
    <property type="nucleotide sequence ID" value="NZ_BAAAYK010000038.1"/>
</dbReference>
<sequence length="273" mass="29622">MTALGSWQLPPVHLDVALKYLGIERLALPLTSRSAGYTAEQFTRIAKPELERMHASGVAVADEIAPPLAAALQVLATPFLWVDSIWFPQVGADHCWRALAAFTEGNRVVLGVQAPSEDPNRGGLLTVEVHQNVPLPQVLLGTLPPARPGGQGPVRVPATSLLPPQQEDFDRSSMLRSVAEERGSTGDRQVRLYEAIGKAPHHRIGQLAANFRDRNGRKHRSKVVSWFDNLEPDGRYLNRVERGSSGEQVLALVPADARAIGGEVDALIAQVRG</sequence>
<evidence type="ECO:0000256" key="3">
    <source>
        <dbReference type="ARBA" id="ARBA00022490"/>
    </source>
</evidence>
<proteinExistence type="inferred from homology"/>
<evidence type="ECO:0000256" key="1">
    <source>
        <dbReference type="ARBA" id="ARBA00004496"/>
    </source>
</evidence>
<protein>
    <submittedName>
        <fullName evidence="5">ESX secretion-associated protein EspG</fullName>
    </submittedName>
</protein>
<dbReference type="Proteomes" id="UP001500483">
    <property type="component" value="Unassembled WGS sequence"/>
</dbReference>
<evidence type="ECO:0000256" key="2">
    <source>
        <dbReference type="ARBA" id="ARBA00006411"/>
    </source>
</evidence>
<dbReference type="EMBL" id="BAAAYK010000038">
    <property type="protein sequence ID" value="GAA3366063.1"/>
    <property type="molecule type" value="Genomic_DNA"/>
</dbReference>